<feature type="region of interest" description="Disordered" evidence="2">
    <location>
        <begin position="350"/>
        <end position="387"/>
    </location>
</feature>
<proteinExistence type="inferred from homology"/>
<dbReference type="GO" id="GO:0070086">
    <property type="term" value="P:ubiquitin-dependent endocytosis"/>
    <property type="evidence" value="ECO:0007669"/>
    <property type="project" value="TreeGrafter"/>
</dbReference>
<dbReference type="GO" id="GO:0031625">
    <property type="term" value="F:ubiquitin protein ligase binding"/>
    <property type="evidence" value="ECO:0007669"/>
    <property type="project" value="TreeGrafter"/>
</dbReference>
<protein>
    <recommendedName>
        <fullName evidence="5">Arrestin-like N-terminal domain-containing protein</fullName>
    </recommendedName>
</protein>
<keyword evidence="4" id="KW-1185">Reference proteome</keyword>
<reference evidence="3" key="1">
    <citation type="submission" date="2022-10" db="EMBL/GenBank/DDBJ databases">
        <title>Tapping the CABI collections for fungal endophytes: first genome assemblies for Collariella, Neodidymelliopsis, Ascochyta clinopodiicola, Didymella pomorum, Didymosphaeria variabile, Neocosmospora piperis and Neocucurbitaria cava.</title>
        <authorList>
            <person name="Hill R."/>
        </authorList>
    </citation>
    <scope>NUCLEOTIDE SEQUENCE</scope>
    <source>
        <strain evidence="3">IMI 356814</strain>
    </source>
</reference>
<dbReference type="GO" id="GO:0030674">
    <property type="term" value="F:protein-macromolecule adaptor activity"/>
    <property type="evidence" value="ECO:0007669"/>
    <property type="project" value="TreeGrafter"/>
</dbReference>
<dbReference type="EMBL" id="JAPEUY010000002">
    <property type="protein sequence ID" value="KAJ4376226.1"/>
    <property type="molecule type" value="Genomic_DNA"/>
</dbReference>
<name>A0A9W8YF11_9PLEO</name>
<dbReference type="Gene3D" id="2.60.40.640">
    <property type="match status" value="1"/>
</dbReference>
<dbReference type="GO" id="GO:0005829">
    <property type="term" value="C:cytosol"/>
    <property type="evidence" value="ECO:0007669"/>
    <property type="project" value="TreeGrafter"/>
</dbReference>
<dbReference type="GO" id="GO:0005886">
    <property type="term" value="C:plasma membrane"/>
    <property type="evidence" value="ECO:0007669"/>
    <property type="project" value="TreeGrafter"/>
</dbReference>
<evidence type="ECO:0000256" key="1">
    <source>
        <dbReference type="ARBA" id="ARBA00005298"/>
    </source>
</evidence>
<evidence type="ECO:0000256" key="2">
    <source>
        <dbReference type="SAM" id="MobiDB-lite"/>
    </source>
</evidence>
<dbReference type="Proteomes" id="UP001140560">
    <property type="component" value="Unassembled WGS sequence"/>
</dbReference>
<gene>
    <name evidence="3" type="ORF">N0V83_001509</name>
</gene>
<dbReference type="PANTHER" id="PTHR11188">
    <property type="entry name" value="ARRESTIN DOMAIN CONTAINING PROTEIN"/>
    <property type="match status" value="1"/>
</dbReference>
<comment type="similarity">
    <text evidence="1">Belongs to the arrestin family.</text>
</comment>
<evidence type="ECO:0000313" key="4">
    <source>
        <dbReference type="Proteomes" id="UP001140560"/>
    </source>
</evidence>
<evidence type="ECO:0008006" key="5">
    <source>
        <dbReference type="Google" id="ProtNLM"/>
    </source>
</evidence>
<dbReference type="AlphaFoldDB" id="A0A9W8YF11"/>
<evidence type="ECO:0000313" key="3">
    <source>
        <dbReference type="EMBL" id="KAJ4376226.1"/>
    </source>
</evidence>
<comment type="caution">
    <text evidence="3">The sequence shown here is derived from an EMBL/GenBank/DDBJ whole genome shotgun (WGS) entry which is preliminary data.</text>
</comment>
<dbReference type="PANTHER" id="PTHR11188:SF17">
    <property type="entry name" value="FI21816P1"/>
    <property type="match status" value="1"/>
</dbReference>
<dbReference type="OrthoDB" id="3892815at2759"/>
<organism evidence="3 4">
    <name type="scientific">Neocucurbitaria cava</name>
    <dbReference type="NCBI Taxonomy" id="798079"/>
    <lineage>
        <taxon>Eukaryota</taxon>
        <taxon>Fungi</taxon>
        <taxon>Dikarya</taxon>
        <taxon>Ascomycota</taxon>
        <taxon>Pezizomycotina</taxon>
        <taxon>Dothideomycetes</taxon>
        <taxon>Pleosporomycetidae</taxon>
        <taxon>Pleosporales</taxon>
        <taxon>Pleosporineae</taxon>
        <taxon>Cucurbitariaceae</taxon>
        <taxon>Neocucurbitaria</taxon>
    </lineage>
</organism>
<accession>A0A9W8YF11</accession>
<dbReference type="InterPro" id="IPR050357">
    <property type="entry name" value="Arrestin_domain-protein"/>
</dbReference>
<dbReference type="InterPro" id="IPR014752">
    <property type="entry name" value="Arrestin-like_C"/>
</dbReference>
<feature type="compositionally biased region" description="Basic and acidic residues" evidence="2">
    <location>
        <begin position="364"/>
        <end position="386"/>
    </location>
</feature>
<sequence length="440" mass="48961">MGIFSSSKLPQPPLPDLAIHLSAPAQKVFQPDDIVTGHISFTSVVPIIPRVLEVSLFGQSLVWHRTSHSNSNNTTDYHHWRDKAPLFEVATNVLSSSNLSGKKEGALSCAYEPGQTYTFPFSFRFPAGTGNTRFGQYKNEADERWTVTPHDLPPTFLHTDKNGGTDNPNYAKIEYGVRVRLACPGVGVVQGKNMVDLTATAPLLFQPQNQSRIQQIVEGHSPTGGLIRHAKDFTFQSSLLSRPTTGQAASSATTTLSFRQSLRDRFSSHTPKLTFSTALHLPSHLTCGSEFRFRATFTVLSRSPTATHMPSPIVFRVLKLELLDFTFVRAPRDWEASTWRDGHHRGNKWEFWPPPNGHPFSGEGTKDRKGVEGVDEQEKEKEKEMDMGQSGEVWFTARIPGFTPPSFKSFAITRVYKVKVKLGVELAGKQFVLEAESHVA</sequence>